<evidence type="ECO:0000256" key="3">
    <source>
        <dbReference type="ARBA" id="ARBA00022705"/>
    </source>
</evidence>
<name>A0AAN6NKV7_9PEZI</name>
<dbReference type="GO" id="GO:0006260">
    <property type="term" value="P:DNA replication"/>
    <property type="evidence" value="ECO:0007669"/>
    <property type="project" value="UniProtKB-KW"/>
</dbReference>
<dbReference type="InterPro" id="IPR047192">
    <property type="entry name" value="Euk_RPA1_DBD_C"/>
</dbReference>
<keyword evidence="7 9" id="KW-0238">DNA-binding</keyword>
<organism evidence="15 16">
    <name type="scientific">Diplogelasinospora grovesii</name>
    <dbReference type="NCBI Taxonomy" id="303347"/>
    <lineage>
        <taxon>Eukaryota</taxon>
        <taxon>Fungi</taxon>
        <taxon>Dikarya</taxon>
        <taxon>Ascomycota</taxon>
        <taxon>Pezizomycotina</taxon>
        <taxon>Sordariomycetes</taxon>
        <taxon>Sordariomycetidae</taxon>
        <taxon>Sordariales</taxon>
        <taxon>Diplogelasinosporaceae</taxon>
        <taxon>Diplogelasinospora</taxon>
    </lineage>
</organism>
<dbReference type="FunFam" id="2.40.50.140:FF:000041">
    <property type="entry name" value="Replication protein A subunit"/>
    <property type="match status" value="1"/>
</dbReference>
<proteinExistence type="inferred from homology"/>
<dbReference type="Pfam" id="PF04057">
    <property type="entry name" value="Rep-A_N"/>
    <property type="match status" value="1"/>
</dbReference>
<keyword evidence="3 9" id="KW-0235">DNA replication</keyword>
<dbReference type="SUPFAM" id="SSF50249">
    <property type="entry name" value="Nucleic acid-binding proteins"/>
    <property type="match status" value="4"/>
</dbReference>
<dbReference type="CDD" id="cd04476">
    <property type="entry name" value="RPA1_DBD_C"/>
    <property type="match status" value="1"/>
</dbReference>
<dbReference type="AlphaFoldDB" id="A0AAN6NKV7"/>
<evidence type="ECO:0000256" key="1">
    <source>
        <dbReference type="ARBA" id="ARBA00004123"/>
    </source>
</evidence>
<feature type="domain" description="Replication protein A OB" evidence="14">
    <location>
        <begin position="306"/>
        <end position="403"/>
    </location>
</feature>
<evidence type="ECO:0000256" key="4">
    <source>
        <dbReference type="ARBA" id="ARBA00022723"/>
    </source>
</evidence>
<dbReference type="PANTHER" id="PTHR47165">
    <property type="entry name" value="OS03G0429900 PROTEIN"/>
    <property type="match status" value="1"/>
</dbReference>
<keyword evidence="8 9" id="KW-0539">Nucleus</keyword>
<dbReference type="GO" id="GO:0006281">
    <property type="term" value="P:DNA repair"/>
    <property type="evidence" value="ECO:0007669"/>
    <property type="project" value="InterPro"/>
</dbReference>
<dbReference type="InterPro" id="IPR031657">
    <property type="entry name" value="REPA_OB_2"/>
</dbReference>
<dbReference type="CDD" id="cd04477">
    <property type="entry name" value="RPA1N"/>
    <property type="match status" value="1"/>
</dbReference>
<dbReference type="Gene3D" id="2.40.50.140">
    <property type="entry name" value="Nucleic acid-binding proteins"/>
    <property type="match status" value="4"/>
</dbReference>
<evidence type="ECO:0000256" key="5">
    <source>
        <dbReference type="ARBA" id="ARBA00022771"/>
    </source>
</evidence>
<evidence type="ECO:0000259" key="11">
    <source>
        <dbReference type="Pfam" id="PF01336"/>
    </source>
</evidence>
<evidence type="ECO:0000313" key="15">
    <source>
        <dbReference type="EMBL" id="KAK3945878.1"/>
    </source>
</evidence>
<dbReference type="FunFam" id="2.40.50.140:FF:000064">
    <property type="entry name" value="Replication protein A subunit"/>
    <property type="match status" value="1"/>
</dbReference>
<dbReference type="Proteomes" id="UP001303473">
    <property type="component" value="Unassembled WGS sequence"/>
</dbReference>
<evidence type="ECO:0000259" key="13">
    <source>
        <dbReference type="Pfam" id="PF08646"/>
    </source>
</evidence>
<dbReference type="InterPro" id="IPR004365">
    <property type="entry name" value="NA-bd_OB_tRNA"/>
</dbReference>
<evidence type="ECO:0000256" key="7">
    <source>
        <dbReference type="ARBA" id="ARBA00023125"/>
    </source>
</evidence>
<evidence type="ECO:0000256" key="8">
    <source>
        <dbReference type="ARBA" id="ARBA00023242"/>
    </source>
</evidence>
<gene>
    <name evidence="15" type="ORF">QBC46DRAFT_62197</name>
</gene>
<evidence type="ECO:0000256" key="6">
    <source>
        <dbReference type="ARBA" id="ARBA00022833"/>
    </source>
</evidence>
<protein>
    <recommendedName>
        <fullName evidence="9">Replication protein A subunit</fullName>
    </recommendedName>
</protein>
<comment type="caution">
    <text evidence="15">The sequence shown here is derived from an EMBL/GenBank/DDBJ whole genome shotgun (WGS) entry which is preliminary data.</text>
</comment>
<accession>A0AAN6NKV7</accession>
<dbReference type="GO" id="GO:0003697">
    <property type="term" value="F:single-stranded DNA binding"/>
    <property type="evidence" value="ECO:0007669"/>
    <property type="project" value="UniProtKB-ARBA"/>
</dbReference>
<dbReference type="FunFam" id="2.40.50.140:FF:000090">
    <property type="entry name" value="Replication protein A subunit"/>
    <property type="match status" value="1"/>
</dbReference>
<keyword evidence="5 9" id="KW-0863">Zinc-finger</keyword>
<dbReference type="InterPro" id="IPR012340">
    <property type="entry name" value="NA-bd_OB-fold"/>
</dbReference>
<dbReference type="NCBIfam" id="TIGR00617">
    <property type="entry name" value="rpa1"/>
    <property type="match status" value="1"/>
</dbReference>
<dbReference type="GO" id="GO:0005662">
    <property type="term" value="C:DNA replication factor A complex"/>
    <property type="evidence" value="ECO:0007669"/>
    <property type="project" value="UniProtKB-ARBA"/>
</dbReference>
<dbReference type="FunFam" id="2.40.50.140:FF:000117">
    <property type="entry name" value="Replication protein A subunit"/>
    <property type="match status" value="1"/>
</dbReference>
<dbReference type="Pfam" id="PF08646">
    <property type="entry name" value="Rep_fac-A_C"/>
    <property type="match status" value="1"/>
</dbReference>
<reference evidence="16" key="1">
    <citation type="journal article" date="2023" name="Mol. Phylogenet. Evol.">
        <title>Genome-scale phylogeny and comparative genomics of the fungal order Sordariales.</title>
        <authorList>
            <person name="Hensen N."/>
            <person name="Bonometti L."/>
            <person name="Westerberg I."/>
            <person name="Brannstrom I.O."/>
            <person name="Guillou S."/>
            <person name="Cros-Aarteil S."/>
            <person name="Calhoun S."/>
            <person name="Haridas S."/>
            <person name="Kuo A."/>
            <person name="Mondo S."/>
            <person name="Pangilinan J."/>
            <person name="Riley R."/>
            <person name="LaButti K."/>
            <person name="Andreopoulos B."/>
            <person name="Lipzen A."/>
            <person name="Chen C."/>
            <person name="Yan M."/>
            <person name="Daum C."/>
            <person name="Ng V."/>
            <person name="Clum A."/>
            <person name="Steindorff A."/>
            <person name="Ohm R.A."/>
            <person name="Martin F."/>
            <person name="Silar P."/>
            <person name="Natvig D.O."/>
            <person name="Lalanne C."/>
            <person name="Gautier V."/>
            <person name="Ament-Velasquez S.L."/>
            <person name="Kruys A."/>
            <person name="Hutchinson M.I."/>
            <person name="Powell A.J."/>
            <person name="Barry K."/>
            <person name="Miller A.N."/>
            <person name="Grigoriev I.V."/>
            <person name="Debuchy R."/>
            <person name="Gladieux P."/>
            <person name="Hiltunen Thoren M."/>
            <person name="Johannesson H."/>
        </authorList>
    </citation>
    <scope>NUCLEOTIDE SEQUENCE [LARGE SCALE GENOMIC DNA]</scope>
    <source>
        <strain evidence="16">CBS 340.73</strain>
    </source>
</reference>
<evidence type="ECO:0000256" key="2">
    <source>
        <dbReference type="ARBA" id="ARBA00005690"/>
    </source>
</evidence>
<dbReference type="PANTHER" id="PTHR47165:SF4">
    <property type="entry name" value="OS03G0429900 PROTEIN"/>
    <property type="match status" value="1"/>
</dbReference>
<sequence length="618" mass="68746">MAAQQITEGALDAIFHDPQNAQARFPVPVLQCLQVKTLEGKGGGAAAERYRVVLSDARHYVQSMLATQANHVVHEGLLQRGCIVRLKQWQPQSLKDKTLKGRSILIVLDLEVISSLGCPEKIGEPTALESRPAEPQSTTIGGAGFYGAKSEPTQDSKSQVQRQLPTRTNNSMGGGGGGHGQSTIYPIEALSPYAHKWTIRARVTSKSEIKTWHKASGEGKLFSVNLLDESGEIKATGFNNECDQFYDVLHEGSVYYISSPCRVNLAKKQFSNLPNDYELTFEKDTMIEKAEDQSSVPQVRFNFCNIQELQDVEKDGTVDIIGVIKEVQEVSQITSKTTQKPYDKRELTLVDDTGFSVRVTIWGKTATNFDAPPESIVAFKGTRVSDFGGRSLSLLSSGTMAIDPDIPEAHRLKGWYDASGRNDSFATHSNLATVGAATGRKDDNKNIAQVKDENLGMENPDYFTLKATIVYIKQDNFAYPACRSQGCNKKVAEMPDRTWRCESCNISHDRPQYRYIMSVNVDDFTGQLWLSCFDETAKIIMNGKSADDLMEIRETGDDGRMAAEFEQATCRKLNFRCRAKMDTFGDQQRVRYQVMSASPLDYKAEGHRLAELIKQMTM</sequence>
<evidence type="ECO:0000256" key="9">
    <source>
        <dbReference type="RuleBase" id="RU364130"/>
    </source>
</evidence>
<evidence type="ECO:0000259" key="12">
    <source>
        <dbReference type="Pfam" id="PF04057"/>
    </source>
</evidence>
<dbReference type="GO" id="GO:0000781">
    <property type="term" value="C:chromosome, telomeric region"/>
    <property type="evidence" value="ECO:0007669"/>
    <property type="project" value="UniProtKB-ARBA"/>
</dbReference>
<dbReference type="InterPro" id="IPR007199">
    <property type="entry name" value="Rep_factor-A_N"/>
</dbReference>
<dbReference type="CDD" id="cd04474">
    <property type="entry name" value="RPA1_DBD_A"/>
    <property type="match status" value="1"/>
</dbReference>
<keyword evidence="16" id="KW-1185">Reference proteome</keyword>
<dbReference type="EMBL" id="MU853753">
    <property type="protein sequence ID" value="KAK3945878.1"/>
    <property type="molecule type" value="Genomic_DNA"/>
</dbReference>
<dbReference type="GO" id="GO:0008270">
    <property type="term" value="F:zinc ion binding"/>
    <property type="evidence" value="ECO:0007669"/>
    <property type="project" value="UniProtKB-KW"/>
</dbReference>
<comment type="subcellular location">
    <subcellularLocation>
        <location evidence="1 9">Nucleus</location>
    </subcellularLocation>
</comment>
<dbReference type="Pfam" id="PF16900">
    <property type="entry name" value="REPA_OB_2"/>
    <property type="match status" value="1"/>
</dbReference>
<feature type="compositionally biased region" description="Polar residues" evidence="10">
    <location>
        <begin position="151"/>
        <end position="171"/>
    </location>
</feature>
<feature type="domain" description="OB" evidence="11">
    <location>
        <begin position="197"/>
        <end position="269"/>
    </location>
</feature>
<dbReference type="InterPro" id="IPR013955">
    <property type="entry name" value="Rep_factor-A_C"/>
</dbReference>
<evidence type="ECO:0000256" key="10">
    <source>
        <dbReference type="SAM" id="MobiDB-lite"/>
    </source>
</evidence>
<keyword evidence="4 9" id="KW-0479">Metal-binding</keyword>
<feature type="region of interest" description="Disordered" evidence="10">
    <location>
        <begin position="124"/>
        <end position="179"/>
    </location>
</feature>
<dbReference type="Pfam" id="PF01336">
    <property type="entry name" value="tRNA_anti-codon"/>
    <property type="match status" value="1"/>
</dbReference>
<comment type="similarity">
    <text evidence="2 9">Belongs to the replication factor A protein 1 family.</text>
</comment>
<comment type="function">
    <text evidence="9">As part of the replication protein A (RPA/RP-A), a single-stranded DNA-binding heterotrimeric complex, may play an essential role in DNA replication, recombination and repair. Binds and stabilizes single-stranded DNA intermediates, preventing complementary DNA reannealing and recruiting different proteins involved in DNA metabolism.</text>
</comment>
<feature type="domain" description="Replication factor A C-terminal" evidence="13">
    <location>
        <begin position="462"/>
        <end position="609"/>
    </location>
</feature>
<dbReference type="InterPro" id="IPR004591">
    <property type="entry name" value="Rfa1"/>
</dbReference>
<dbReference type="GO" id="GO:0007004">
    <property type="term" value="P:telomere maintenance via telomerase"/>
    <property type="evidence" value="ECO:0007669"/>
    <property type="project" value="UniProtKB-ARBA"/>
</dbReference>
<comment type="subunit">
    <text evidence="9">Component of the heterotrimeric canonical replication protein A complex (RPA).</text>
</comment>
<evidence type="ECO:0000259" key="14">
    <source>
        <dbReference type="Pfam" id="PF16900"/>
    </source>
</evidence>
<dbReference type="GO" id="GO:0006310">
    <property type="term" value="P:DNA recombination"/>
    <property type="evidence" value="ECO:0007669"/>
    <property type="project" value="InterPro"/>
</dbReference>
<evidence type="ECO:0000313" key="16">
    <source>
        <dbReference type="Proteomes" id="UP001303473"/>
    </source>
</evidence>
<dbReference type="CDD" id="cd04475">
    <property type="entry name" value="RPA1_DBD_B"/>
    <property type="match status" value="1"/>
</dbReference>
<feature type="domain" description="Replication factor-A protein 1 N-terminal" evidence="12">
    <location>
        <begin position="6"/>
        <end position="114"/>
    </location>
</feature>
<keyword evidence="6 9" id="KW-0862">Zinc</keyword>